<keyword evidence="1" id="KW-0175">Coiled coil</keyword>
<gene>
    <name evidence="3" type="ORF">ALSL_0015</name>
</gene>
<dbReference type="Gene3D" id="2.40.160.10">
    <property type="entry name" value="Porin"/>
    <property type="match status" value="1"/>
</dbReference>
<evidence type="ECO:0008006" key="5">
    <source>
        <dbReference type="Google" id="ProtNLM"/>
    </source>
</evidence>
<evidence type="ECO:0000256" key="2">
    <source>
        <dbReference type="SAM" id="SignalP"/>
    </source>
</evidence>
<sequence>MAMNRQVRRRRLLAISITCGLLGVSLAAPAAVDQSKKKHAATTTHEQQLEARVNQLEQELAELKAMIQEQKQTTVQASQTAQAAQATAEATQTKVAALPPPAKSQFSTAPGVSVAFHGLLSATAFGENRRFGFGNGQNAEYPIAGKSGSLSGIDVRNTRFWFDMTGPQLGGGWSGGGHLEMDFFGGFNGTGPYARQQTTPRLRQAYIDLTNPENGSVVRIGQQWNLLTPLDNLPVSLAHIAFPLGFSTGILGWRYAGAVWMQDLNRGGDGPKWRLDVGAFDGNWSGPDNNTDFLSAGNADFRPQIEARLHVQGKGWLAYAVGHYATVDLRGTQGTAPTPIRDKLTSTAFELGGQWKPGPWTLKGQAYTGKALGQTFGALSQFGDIKEKGGFLQVSYNFTPVWSLNATAAVVKPNKDDVIRWLGYGSNGFVRNRQAALSLLYDATSFAFGLEVMHDKLDTNKGNGEETTDGNQINLSALYRF</sequence>
<protein>
    <recommendedName>
        <fullName evidence="5">Porin</fullName>
    </recommendedName>
</protein>
<feature type="chain" id="PRO_5016277482" description="Porin" evidence="2">
    <location>
        <begin position="31"/>
        <end position="481"/>
    </location>
</feature>
<evidence type="ECO:0000256" key="1">
    <source>
        <dbReference type="SAM" id="Coils"/>
    </source>
</evidence>
<reference evidence="4" key="2">
    <citation type="submission" date="2018-06" db="EMBL/GenBank/DDBJ databases">
        <title>Genome sequence of Rhodanobacteraceae bacterium strain Dysh456.</title>
        <authorList>
            <person name="Fukui M."/>
        </authorList>
    </citation>
    <scope>NUCLEOTIDE SEQUENCE [LARGE SCALE GENOMIC DNA]</scope>
    <source>
        <strain evidence="4">Dysh456</strain>
    </source>
</reference>
<dbReference type="KEGG" id="rbd:ALSL_0015"/>
<accession>A0A2Z6E1S1</accession>
<dbReference type="SUPFAM" id="SSF56935">
    <property type="entry name" value="Porins"/>
    <property type="match status" value="1"/>
</dbReference>
<keyword evidence="2" id="KW-0732">Signal</keyword>
<keyword evidence="4" id="KW-1185">Reference proteome</keyword>
<proteinExistence type="predicted"/>
<evidence type="ECO:0000313" key="3">
    <source>
        <dbReference type="EMBL" id="BBD78694.1"/>
    </source>
</evidence>
<dbReference type="AlphaFoldDB" id="A0A2Z6E1S1"/>
<organism evidence="3 4">
    <name type="scientific">Aerosticca soli</name>
    <dbReference type="NCBI Taxonomy" id="2010829"/>
    <lineage>
        <taxon>Bacteria</taxon>
        <taxon>Pseudomonadati</taxon>
        <taxon>Pseudomonadota</taxon>
        <taxon>Gammaproteobacteria</taxon>
        <taxon>Lysobacterales</taxon>
        <taxon>Rhodanobacteraceae</taxon>
        <taxon>Aerosticca</taxon>
    </lineage>
</organism>
<name>A0A2Z6E1S1_9GAMM</name>
<reference evidence="4" key="1">
    <citation type="submission" date="2018-04" db="EMBL/GenBank/DDBJ databases">
        <authorList>
            <person name="Watanabe M."/>
            <person name="Kojima H."/>
        </authorList>
    </citation>
    <scope>NUCLEOTIDE SEQUENCE [LARGE SCALE GENOMIC DNA]</scope>
    <source>
        <strain evidence="4">Dysh456</strain>
    </source>
</reference>
<dbReference type="CDD" id="cd14653">
    <property type="entry name" value="ZIP_Gal4p-like"/>
    <property type="match status" value="1"/>
</dbReference>
<feature type="signal peptide" evidence="2">
    <location>
        <begin position="1"/>
        <end position="30"/>
    </location>
</feature>
<evidence type="ECO:0000313" key="4">
    <source>
        <dbReference type="Proteomes" id="UP000270530"/>
    </source>
</evidence>
<dbReference type="Proteomes" id="UP000270530">
    <property type="component" value="Chromosome"/>
</dbReference>
<dbReference type="EMBL" id="AP018560">
    <property type="protein sequence ID" value="BBD78694.1"/>
    <property type="molecule type" value="Genomic_DNA"/>
</dbReference>
<feature type="coiled-coil region" evidence="1">
    <location>
        <begin position="39"/>
        <end position="73"/>
    </location>
</feature>
<dbReference type="InterPro" id="IPR023614">
    <property type="entry name" value="Porin_dom_sf"/>
</dbReference>